<evidence type="ECO:0000313" key="7">
    <source>
        <dbReference type="EMBL" id="HIR46544.1"/>
    </source>
</evidence>
<proteinExistence type="predicted"/>
<dbReference type="Pfam" id="PF03861">
    <property type="entry name" value="ANTAR"/>
    <property type="match status" value="1"/>
</dbReference>
<feature type="coiled-coil region" evidence="4">
    <location>
        <begin position="108"/>
        <end position="142"/>
    </location>
</feature>
<feature type="domain" description="ANTAR" evidence="6">
    <location>
        <begin position="122"/>
        <end position="183"/>
    </location>
</feature>
<sequence>MESALIVSGEKALPALTSLLKGCGCSKTVTAASAGEARRKMMELSLSLVLINAPLPDEFGSDLAASLADATTAGIILVAPAVQAADVALPLENLGVFVLEKPISRSALAQAVRLISVSRRRIAQLQKKNAELLQKLDDTRLACRAKCLLVERLHLTEDEAHHCLERRAMDLRVSRREAALTVIRQYED</sequence>
<evidence type="ECO:0000256" key="3">
    <source>
        <dbReference type="PROSITE-ProRule" id="PRU00169"/>
    </source>
</evidence>
<dbReference type="InterPro" id="IPR001789">
    <property type="entry name" value="Sig_transdc_resp-reg_receiver"/>
</dbReference>
<keyword evidence="4" id="KW-0175">Coiled coil</keyword>
<feature type="domain" description="Response regulatory" evidence="5">
    <location>
        <begin position="2"/>
        <end position="116"/>
    </location>
</feature>
<dbReference type="Gene3D" id="3.40.50.2300">
    <property type="match status" value="1"/>
</dbReference>
<comment type="caution">
    <text evidence="7">The sequence shown here is derived from an EMBL/GenBank/DDBJ whole genome shotgun (WGS) entry which is preliminary data.</text>
</comment>
<dbReference type="Proteomes" id="UP000824242">
    <property type="component" value="Unassembled WGS sequence"/>
</dbReference>
<dbReference type="EMBL" id="DVGZ01000027">
    <property type="protein sequence ID" value="HIR46544.1"/>
    <property type="molecule type" value="Genomic_DNA"/>
</dbReference>
<evidence type="ECO:0000259" key="6">
    <source>
        <dbReference type="PROSITE" id="PS50921"/>
    </source>
</evidence>
<dbReference type="PROSITE" id="PS50110">
    <property type="entry name" value="RESPONSE_REGULATORY"/>
    <property type="match status" value="1"/>
</dbReference>
<organism evidence="7 8">
    <name type="scientific">Candidatus Caccousia avicola</name>
    <dbReference type="NCBI Taxonomy" id="2840721"/>
    <lineage>
        <taxon>Bacteria</taxon>
        <taxon>Bacillati</taxon>
        <taxon>Bacillota</taxon>
        <taxon>Clostridia</taxon>
        <taxon>Eubacteriales</taxon>
        <taxon>Oscillospiraceae</taxon>
        <taxon>Oscillospiraceae incertae sedis</taxon>
        <taxon>Candidatus Caccousia</taxon>
    </lineage>
</organism>
<dbReference type="Gene3D" id="1.10.10.10">
    <property type="entry name" value="Winged helix-like DNA-binding domain superfamily/Winged helix DNA-binding domain"/>
    <property type="match status" value="1"/>
</dbReference>
<evidence type="ECO:0000256" key="4">
    <source>
        <dbReference type="SAM" id="Coils"/>
    </source>
</evidence>
<dbReference type="SUPFAM" id="SSF52172">
    <property type="entry name" value="CheY-like"/>
    <property type="match status" value="1"/>
</dbReference>
<dbReference type="SMART" id="SM01012">
    <property type="entry name" value="ANTAR"/>
    <property type="match status" value="1"/>
</dbReference>
<evidence type="ECO:0000313" key="8">
    <source>
        <dbReference type="Proteomes" id="UP000824242"/>
    </source>
</evidence>
<evidence type="ECO:0000256" key="2">
    <source>
        <dbReference type="ARBA" id="ARBA00024867"/>
    </source>
</evidence>
<protein>
    <recommendedName>
        <fullName evidence="1">Stage 0 sporulation protein A homolog</fullName>
    </recommendedName>
</protein>
<dbReference type="InterPro" id="IPR005561">
    <property type="entry name" value="ANTAR"/>
</dbReference>
<dbReference type="GO" id="GO:0000160">
    <property type="term" value="P:phosphorelay signal transduction system"/>
    <property type="evidence" value="ECO:0007669"/>
    <property type="project" value="InterPro"/>
</dbReference>
<evidence type="ECO:0000256" key="1">
    <source>
        <dbReference type="ARBA" id="ARBA00018672"/>
    </source>
</evidence>
<comment type="caution">
    <text evidence="3">Lacks conserved residue(s) required for the propagation of feature annotation.</text>
</comment>
<evidence type="ECO:0000259" key="5">
    <source>
        <dbReference type="PROSITE" id="PS50110"/>
    </source>
</evidence>
<gene>
    <name evidence="7" type="ORF">IAB89_02625</name>
</gene>
<reference evidence="7" key="1">
    <citation type="submission" date="2020-10" db="EMBL/GenBank/DDBJ databases">
        <authorList>
            <person name="Gilroy R."/>
        </authorList>
    </citation>
    <scope>NUCLEOTIDE SEQUENCE</scope>
    <source>
        <strain evidence="7">ChiSxjej1B13-7958</strain>
    </source>
</reference>
<dbReference type="GO" id="GO:0003723">
    <property type="term" value="F:RNA binding"/>
    <property type="evidence" value="ECO:0007669"/>
    <property type="project" value="InterPro"/>
</dbReference>
<dbReference type="PROSITE" id="PS50921">
    <property type="entry name" value="ANTAR"/>
    <property type="match status" value="1"/>
</dbReference>
<reference evidence="7" key="2">
    <citation type="journal article" date="2021" name="PeerJ">
        <title>Extensive microbial diversity within the chicken gut microbiome revealed by metagenomics and culture.</title>
        <authorList>
            <person name="Gilroy R."/>
            <person name="Ravi A."/>
            <person name="Getino M."/>
            <person name="Pursley I."/>
            <person name="Horton D.L."/>
            <person name="Alikhan N.F."/>
            <person name="Baker D."/>
            <person name="Gharbi K."/>
            <person name="Hall N."/>
            <person name="Watson M."/>
            <person name="Adriaenssens E.M."/>
            <person name="Foster-Nyarko E."/>
            <person name="Jarju S."/>
            <person name="Secka A."/>
            <person name="Antonio M."/>
            <person name="Oren A."/>
            <person name="Chaudhuri R.R."/>
            <person name="La Ragione R."/>
            <person name="Hildebrand F."/>
            <person name="Pallen M.J."/>
        </authorList>
    </citation>
    <scope>NUCLEOTIDE SEQUENCE</scope>
    <source>
        <strain evidence="7">ChiSxjej1B13-7958</strain>
    </source>
</reference>
<comment type="function">
    <text evidence="2">May play the central regulatory role in sporulation. It may be an element of the effector pathway responsible for the activation of sporulation genes in response to nutritional stress. Spo0A may act in concert with spo0H (a sigma factor) to control the expression of some genes that are critical to the sporulation process.</text>
</comment>
<dbReference type="InterPro" id="IPR036388">
    <property type="entry name" value="WH-like_DNA-bd_sf"/>
</dbReference>
<dbReference type="AlphaFoldDB" id="A0A9D1DF41"/>
<dbReference type="InterPro" id="IPR011006">
    <property type="entry name" value="CheY-like_superfamily"/>
</dbReference>
<name>A0A9D1DF41_9FIRM</name>
<accession>A0A9D1DF41</accession>